<evidence type="ECO:0000313" key="2">
    <source>
        <dbReference type="Proteomes" id="UP000075714"/>
    </source>
</evidence>
<dbReference type="EMBL" id="LSYV01000043">
    <property type="protein sequence ID" value="KXZ46555.1"/>
    <property type="molecule type" value="Genomic_DNA"/>
</dbReference>
<name>A0A150GAG2_GONPE</name>
<dbReference type="Proteomes" id="UP000075714">
    <property type="component" value="Unassembled WGS sequence"/>
</dbReference>
<comment type="caution">
    <text evidence="1">The sequence shown here is derived from an EMBL/GenBank/DDBJ whole genome shotgun (WGS) entry which is preliminary data.</text>
</comment>
<accession>A0A150GAG2</accession>
<dbReference type="AlphaFoldDB" id="A0A150GAG2"/>
<gene>
    <name evidence="1" type="ORF">GPECTOR_42g763</name>
</gene>
<sequence>MATELRGLLKLVREKLNRETFEKLKGCVTAAAEAVAEALNRMSRKNGALAERVVNKDTSFLYGRSCRPVSLCDLKETMEDDDFDKKTVAKWQKVVAYAHQQGVSIGRLAAASAPLRQQRFDQACATDETPDQLREWAGKSLQGNVDKLLKFLTHLTLPQQPLVPRPGVAAVFDNASA</sequence>
<organism evidence="1 2">
    <name type="scientific">Gonium pectorale</name>
    <name type="common">Green alga</name>
    <dbReference type="NCBI Taxonomy" id="33097"/>
    <lineage>
        <taxon>Eukaryota</taxon>
        <taxon>Viridiplantae</taxon>
        <taxon>Chlorophyta</taxon>
        <taxon>core chlorophytes</taxon>
        <taxon>Chlorophyceae</taxon>
        <taxon>CS clade</taxon>
        <taxon>Chlamydomonadales</taxon>
        <taxon>Volvocaceae</taxon>
        <taxon>Gonium</taxon>
    </lineage>
</organism>
<reference evidence="2" key="1">
    <citation type="journal article" date="2016" name="Nat. Commun.">
        <title>The Gonium pectorale genome demonstrates co-option of cell cycle regulation during the evolution of multicellularity.</title>
        <authorList>
            <person name="Hanschen E.R."/>
            <person name="Marriage T.N."/>
            <person name="Ferris P.J."/>
            <person name="Hamaji T."/>
            <person name="Toyoda A."/>
            <person name="Fujiyama A."/>
            <person name="Neme R."/>
            <person name="Noguchi H."/>
            <person name="Minakuchi Y."/>
            <person name="Suzuki M."/>
            <person name="Kawai-Toyooka H."/>
            <person name="Smith D.R."/>
            <person name="Sparks H."/>
            <person name="Anderson J."/>
            <person name="Bakaric R."/>
            <person name="Luria V."/>
            <person name="Karger A."/>
            <person name="Kirschner M.W."/>
            <person name="Durand P.M."/>
            <person name="Michod R.E."/>
            <person name="Nozaki H."/>
            <person name="Olson B.J."/>
        </authorList>
    </citation>
    <scope>NUCLEOTIDE SEQUENCE [LARGE SCALE GENOMIC DNA]</scope>
    <source>
        <strain evidence="2">NIES-2863</strain>
    </source>
</reference>
<keyword evidence="2" id="KW-1185">Reference proteome</keyword>
<proteinExistence type="predicted"/>
<dbReference type="OrthoDB" id="555689at2759"/>
<evidence type="ECO:0000313" key="1">
    <source>
        <dbReference type="EMBL" id="KXZ46555.1"/>
    </source>
</evidence>
<protein>
    <submittedName>
        <fullName evidence="1">Uncharacterized protein</fullName>
    </submittedName>
</protein>